<name>A0A1K1LGN7_9BACT</name>
<keyword evidence="2" id="KW-1185">Reference proteome</keyword>
<dbReference type="EMBL" id="LT630450">
    <property type="protein sequence ID" value="SFV73873.1"/>
    <property type="molecule type" value="Genomic_DNA"/>
</dbReference>
<reference evidence="2" key="1">
    <citation type="submission" date="2016-10" db="EMBL/GenBank/DDBJ databases">
        <authorList>
            <person name="Wegmann U."/>
        </authorList>
    </citation>
    <scope>NUCLEOTIDE SEQUENCE [LARGE SCALE GENOMIC DNA]</scope>
</reference>
<dbReference type="Proteomes" id="UP000186323">
    <property type="component" value="Chromosome I"/>
</dbReference>
<dbReference type="AlphaFoldDB" id="A0A1K1LGN7"/>
<evidence type="ECO:0000313" key="2">
    <source>
        <dbReference type="Proteomes" id="UP000186323"/>
    </source>
</evidence>
<evidence type="ECO:0000313" key="1">
    <source>
        <dbReference type="EMBL" id="SFV73873.1"/>
    </source>
</evidence>
<sequence length="84" mass="9160">MIFLVAALPRAGNARPAAGWSPAPPAAGKARPAWEKSVVRQKSIASRPFLCYATQLAYASVWPRLPRVPPQDAWPVARPRTKIT</sequence>
<protein>
    <submittedName>
        <fullName evidence="1">Uncharacterized protein</fullName>
    </submittedName>
</protein>
<proteinExistence type="predicted"/>
<accession>A0A1K1LGN7</accession>
<organism evidence="1 2">
    <name type="scientific">Desulfovibrio piger</name>
    <dbReference type="NCBI Taxonomy" id="901"/>
    <lineage>
        <taxon>Bacteria</taxon>
        <taxon>Pseudomonadati</taxon>
        <taxon>Thermodesulfobacteriota</taxon>
        <taxon>Desulfovibrionia</taxon>
        <taxon>Desulfovibrionales</taxon>
        <taxon>Desulfovibrionaceae</taxon>
        <taxon>Desulfovibrio</taxon>
    </lineage>
</organism>
<dbReference type="KEGG" id="dpg:DESPIGER_2049"/>
<gene>
    <name evidence="1" type="ORF">DESPIGER_2049</name>
</gene>